<evidence type="ECO:0000256" key="3">
    <source>
        <dbReference type="SAM" id="SignalP"/>
    </source>
</evidence>
<dbReference type="Pfam" id="PF11797">
    <property type="entry name" value="WxLIP_HBD"/>
    <property type="match status" value="1"/>
</dbReference>
<dbReference type="Proteomes" id="UP000664857">
    <property type="component" value="Unassembled WGS sequence"/>
</dbReference>
<dbReference type="InterPro" id="IPR010317">
    <property type="entry name" value="WxLIP_PGBD"/>
</dbReference>
<keyword evidence="2" id="KW-0812">Transmembrane</keyword>
<feature type="domain" description="WxL Interacting Protein host binding" evidence="5">
    <location>
        <begin position="160"/>
        <end position="298"/>
    </location>
</feature>
<evidence type="ECO:0000256" key="1">
    <source>
        <dbReference type="SAM" id="MobiDB-lite"/>
    </source>
</evidence>
<sequence length="361" mass="40866">MKKSNVLFKLFFVICLSLVLGNVKTIAAEDGIGFSVRPIYSDTQIDAEKGYYYVQTEPGKKQELELSILSTTDDRDITVEFIVENAMSSTYGDIAYSNDPENIAKVLKHPITEIVKPRTEKVVIKPRQEEIMIFDLTPPKEHYEGVKMGRIVIAESSDDKKTGVGESYQYALGVITSEEGLAYNDGNKLDLEEVRANVVSGTKVVEGFILNPDPKTIENLEVRSYVTEKGKAQKLKENNIDNFTFAPSSLLKFEIPWGLTDFKGGEYTFHFEAKNQYESFNLIKDFTIKKEDANRLNKEAAFSVETKTIVKIIIIALNVVLVSLIITILMRDRKWIDELKNRKRRKNKKNGSRGKGKKGIN</sequence>
<keyword evidence="3" id="KW-0732">Signal</keyword>
<feature type="chain" id="PRO_5046778277" evidence="3">
    <location>
        <begin position="28"/>
        <end position="361"/>
    </location>
</feature>
<evidence type="ECO:0000259" key="5">
    <source>
        <dbReference type="Pfam" id="PF11797"/>
    </source>
</evidence>
<feature type="signal peptide" evidence="3">
    <location>
        <begin position="1"/>
        <end position="27"/>
    </location>
</feature>
<keyword evidence="2" id="KW-0472">Membrane</keyword>
<organism evidence="6 7">
    <name type="scientific">Candidatus Vagococcus giribetii</name>
    <dbReference type="NCBI Taxonomy" id="2230876"/>
    <lineage>
        <taxon>Bacteria</taxon>
        <taxon>Bacillati</taxon>
        <taxon>Bacillota</taxon>
        <taxon>Bacilli</taxon>
        <taxon>Lactobacillales</taxon>
        <taxon>Enterococcaceae</taxon>
        <taxon>Vagococcus</taxon>
    </lineage>
</organism>
<keyword evidence="7" id="KW-1185">Reference proteome</keyword>
<feature type="domain" description="WxL Interacting Protein peptidoglycan binding" evidence="4">
    <location>
        <begin position="34"/>
        <end position="153"/>
    </location>
</feature>
<comment type="caution">
    <text evidence="6">The sequence shown here is derived from an EMBL/GenBank/DDBJ whole genome shotgun (WGS) entry which is preliminary data.</text>
</comment>
<reference evidence="6 7" key="1">
    <citation type="submission" date="2021-03" db="EMBL/GenBank/DDBJ databases">
        <title>Enterococcal diversity collection.</title>
        <authorList>
            <person name="Gilmore M.S."/>
            <person name="Schwartzman J."/>
            <person name="Van Tyne D."/>
            <person name="Martin M."/>
            <person name="Earl A.M."/>
            <person name="Manson A.L."/>
            <person name="Straub T."/>
            <person name="Salamzade R."/>
            <person name="Saavedra J."/>
            <person name="Lebreton F."/>
            <person name="Prichula J."/>
            <person name="Schaufler K."/>
            <person name="Gaca A."/>
            <person name="Sgardioli B."/>
            <person name="Wagenaar J."/>
            <person name="Strong T."/>
        </authorList>
    </citation>
    <scope>NUCLEOTIDE SEQUENCE [LARGE SCALE GENOMIC DNA]</scope>
    <source>
        <strain evidence="6 7">DIV0080</strain>
    </source>
</reference>
<accession>A0ABS3HTB9</accession>
<keyword evidence="2" id="KW-1133">Transmembrane helix</keyword>
<protein>
    <submittedName>
        <fullName evidence="6">DUF3324 domain-containing protein</fullName>
    </submittedName>
</protein>
<evidence type="ECO:0000313" key="7">
    <source>
        <dbReference type="Proteomes" id="UP000664857"/>
    </source>
</evidence>
<proteinExistence type="predicted"/>
<dbReference type="EMBL" id="JAFLVX010000015">
    <property type="protein sequence ID" value="MBO0476477.1"/>
    <property type="molecule type" value="Genomic_DNA"/>
</dbReference>
<evidence type="ECO:0000313" key="6">
    <source>
        <dbReference type="EMBL" id="MBO0476477.1"/>
    </source>
</evidence>
<name>A0ABS3HTB9_9ENTE</name>
<evidence type="ECO:0000256" key="2">
    <source>
        <dbReference type="SAM" id="Phobius"/>
    </source>
</evidence>
<dbReference type="InterPro" id="IPR021759">
    <property type="entry name" value="WxLIP_HBD"/>
</dbReference>
<dbReference type="RefSeq" id="WP_206965499.1">
    <property type="nucleotide sequence ID" value="NZ_JAFLVX010000015.1"/>
</dbReference>
<dbReference type="Pfam" id="PF06030">
    <property type="entry name" value="WxLIP_PGBD"/>
    <property type="match status" value="1"/>
</dbReference>
<feature type="region of interest" description="Disordered" evidence="1">
    <location>
        <begin position="341"/>
        <end position="361"/>
    </location>
</feature>
<evidence type="ECO:0000259" key="4">
    <source>
        <dbReference type="Pfam" id="PF06030"/>
    </source>
</evidence>
<gene>
    <name evidence="6" type="ORF">DOK76_05300</name>
</gene>
<feature type="transmembrane region" description="Helical" evidence="2">
    <location>
        <begin position="309"/>
        <end position="330"/>
    </location>
</feature>